<keyword evidence="3" id="KW-0732">Signal</keyword>
<protein>
    <recommendedName>
        <fullName evidence="4">SCP domain-containing protein</fullName>
    </recommendedName>
</protein>
<comment type="subcellular location">
    <subcellularLocation>
        <location evidence="1">Secreted</location>
    </subcellularLocation>
</comment>
<evidence type="ECO:0000313" key="5">
    <source>
        <dbReference type="EMBL" id="TDG51476.1"/>
    </source>
</evidence>
<dbReference type="AlphaFoldDB" id="A0A484BRM5"/>
<dbReference type="SUPFAM" id="SSF55797">
    <property type="entry name" value="PR-1-like"/>
    <property type="match status" value="1"/>
</dbReference>
<comment type="caution">
    <text evidence="5">The sequence shown here is derived from an EMBL/GenBank/DDBJ whole genome shotgun (WGS) entry which is preliminary data.</text>
</comment>
<evidence type="ECO:0000313" key="6">
    <source>
        <dbReference type="Proteomes" id="UP000295192"/>
    </source>
</evidence>
<keyword evidence="2" id="KW-0964">Secreted</keyword>
<sequence>MLVLWLLSLALICLAQRVVDPQLRYLKVPENQSCVYNCAGVIKCQGYIPKCDAITQHYNLATDDNDENKEFRELLLHGHNGLRNRLAIKLNICDMLQIEWNNKLALYASRHHSFCHKGIMCDTQGNLHANLMRSNSTSEKPFFYYLINLSRNSFFYSNTYSRNFIPYALSHWYEAHIDLKFPKRIEVDNRTYYELAGQSNSFFNMVNPSIQVMGCSIAKFRDGRSLICYYYPFVHRDSKIYFRVMYKSYQCPYIYPIFDPIFKRICIRG</sequence>
<accession>A0A484BRM5</accession>
<dbReference type="EMBL" id="LSRL02000008">
    <property type="protein sequence ID" value="TDG51476.1"/>
    <property type="molecule type" value="Genomic_DNA"/>
</dbReference>
<organism evidence="5 6">
    <name type="scientific">Drosophila navojoa</name>
    <name type="common">Fruit fly</name>
    <dbReference type="NCBI Taxonomy" id="7232"/>
    <lineage>
        <taxon>Eukaryota</taxon>
        <taxon>Metazoa</taxon>
        <taxon>Ecdysozoa</taxon>
        <taxon>Arthropoda</taxon>
        <taxon>Hexapoda</taxon>
        <taxon>Insecta</taxon>
        <taxon>Pterygota</taxon>
        <taxon>Neoptera</taxon>
        <taxon>Endopterygota</taxon>
        <taxon>Diptera</taxon>
        <taxon>Brachycera</taxon>
        <taxon>Muscomorpha</taxon>
        <taxon>Ephydroidea</taxon>
        <taxon>Drosophilidae</taxon>
        <taxon>Drosophila</taxon>
    </lineage>
</organism>
<feature type="signal peptide" evidence="3">
    <location>
        <begin position="1"/>
        <end position="15"/>
    </location>
</feature>
<keyword evidence="6" id="KW-1185">Reference proteome</keyword>
<feature type="chain" id="PRO_5019729784" description="SCP domain-containing protein" evidence="3">
    <location>
        <begin position="16"/>
        <end position="269"/>
    </location>
</feature>
<evidence type="ECO:0000256" key="3">
    <source>
        <dbReference type="SAM" id="SignalP"/>
    </source>
</evidence>
<reference evidence="5 6" key="1">
    <citation type="journal article" date="2019" name="J. Hered.">
        <title>An Improved Genome Assembly for Drosophila navojoa, the Basal Species in the mojavensis Cluster.</title>
        <authorList>
            <person name="Vanderlinde T."/>
            <person name="Dupim E.G."/>
            <person name="Nazario-Yepiz N.O."/>
            <person name="Carvalho A.B."/>
        </authorList>
    </citation>
    <scope>NUCLEOTIDE SEQUENCE [LARGE SCALE GENOMIC DNA]</scope>
    <source>
        <strain evidence="5">Navoj_Jal97</strain>
        <tissue evidence="5">Whole organism</tissue>
    </source>
</reference>
<dbReference type="OMA" id="CAAAKYR"/>
<dbReference type="Pfam" id="PF00188">
    <property type="entry name" value="CAP"/>
    <property type="match status" value="1"/>
</dbReference>
<evidence type="ECO:0000259" key="4">
    <source>
        <dbReference type="Pfam" id="PF00188"/>
    </source>
</evidence>
<dbReference type="GO" id="GO:0005576">
    <property type="term" value="C:extracellular region"/>
    <property type="evidence" value="ECO:0007669"/>
    <property type="project" value="UniProtKB-SubCell"/>
</dbReference>
<feature type="domain" description="SCP" evidence="4">
    <location>
        <begin position="79"/>
        <end position="230"/>
    </location>
</feature>
<dbReference type="Proteomes" id="UP000295192">
    <property type="component" value="Unassembled WGS sequence"/>
</dbReference>
<dbReference type="Gene3D" id="3.40.33.10">
    <property type="entry name" value="CAP"/>
    <property type="match status" value="1"/>
</dbReference>
<name>A0A484BRM5_DRONA</name>
<proteinExistence type="predicted"/>
<gene>
    <name evidence="5" type="ORF">AWZ03_001936</name>
</gene>
<dbReference type="InterPro" id="IPR035940">
    <property type="entry name" value="CAP_sf"/>
</dbReference>
<evidence type="ECO:0000256" key="1">
    <source>
        <dbReference type="ARBA" id="ARBA00004613"/>
    </source>
</evidence>
<evidence type="ECO:0000256" key="2">
    <source>
        <dbReference type="ARBA" id="ARBA00022525"/>
    </source>
</evidence>
<dbReference type="InterPro" id="IPR014044">
    <property type="entry name" value="CAP_dom"/>
</dbReference>